<feature type="compositionally biased region" description="Polar residues" evidence="1">
    <location>
        <begin position="134"/>
        <end position="145"/>
    </location>
</feature>
<gene>
    <name evidence="3" type="ORF">NCTC11820_00852</name>
</gene>
<keyword evidence="2" id="KW-0812">Transmembrane</keyword>
<dbReference type="InterPro" id="IPR003849">
    <property type="entry name" value="Preprotein_translocase_YajC"/>
</dbReference>
<dbReference type="RefSeq" id="WP_236589599.1">
    <property type="nucleotide sequence ID" value="NZ_CP068112.1"/>
</dbReference>
<accession>A0A2X2YK64</accession>
<evidence type="ECO:0000256" key="2">
    <source>
        <dbReference type="SAM" id="Phobius"/>
    </source>
</evidence>
<dbReference type="AlphaFoldDB" id="A0A2X2YK64"/>
<dbReference type="Pfam" id="PF02699">
    <property type="entry name" value="YajC"/>
    <property type="match status" value="1"/>
</dbReference>
<feature type="compositionally biased region" description="Basic and acidic residues" evidence="1">
    <location>
        <begin position="147"/>
        <end position="156"/>
    </location>
</feature>
<feature type="region of interest" description="Disordered" evidence="1">
    <location>
        <begin position="102"/>
        <end position="156"/>
    </location>
</feature>
<dbReference type="SMART" id="SM01323">
    <property type="entry name" value="YajC"/>
    <property type="match status" value="1"/>
</dbReference>
<protein>
    <submittedName>
        <fullName evidence="3">Preprotein translocase, YajC subunit</fullName>
    </submittedName>
</protein>
<organism evidence="3 4">
    <name type="scientific">Mobiluncus curtisii</name>
    <dbReference type="NCBI Taxonomy" id="2051"/>
    <lineage>
        <taxon>Bacteria</taxon>
        <taxon>Bacillati</taxon>
        <taxon>Actinomycetota</taxon>
        <taxon>Actinomycetes</taxon>
        <taxon>Actinomycetales</taxon>
        <taxon>Actinomycetaceae</taxon>
        <taxon>Mobiluncus</taxon>
    </lineage>
</organism>
<dbReference type="EMBL" id="UASJ01000001">
    <property type="protein sequence ID" value="SQB64504.1"/>
    <property type="molecule type" value="Genomic_DNA"/>
</dbReference>
<keyword evidence="2" id="KW-1133">Transmembrane helix</keyword>
<proteinExistence type="predicted"/>
<dbReference type="Proteomes" id="UP000250245">
    <property type="component" value="Unassembled WGS sequence"/>
</dbReference>
<sequence length="156" mass="17067">MLPFQNAASNAQNPMITWGILGLAFLLMIIFMRRSGQKRLSQMEEQRKSMEQMMTPGTWVRTTSGFFGKVVEVSGEVITLANLTGEETLWDIRAIAKVEDPNFGTVSDSDSVTETDSVAADPEAPETKPEESGFGSNVEDNSTPGEDTEKGEGHTF</sequence>
<name>A0A2X2YK64_9ACTO</name>
<evidence type="ECO:0000313" key="3">
    <source>
        <dbReference type="EMBL" id="SQB64504.1"/>
    </source>
</evidence>
<evidence type="ECO:0000313" key="4">
    <source>
        <dbReference type="Proteomes" id="UP000250245"/>
    </source>
</evidence>
<keyword evidence="2" id="KW-0472">Membrane</keyword>
<reference evidence="3 4" key="1">
    <citation type="submission" date="2018-06" db="EMBL/GenBank/DDBJ databases">
        <authorList>
            <consortium name="Pathogen Informatics"/>
            <person name="Doyle S."/>
        </authorList>
    </citation>
    <scope>NUCLEOTIDE SEQUENCE [LARGE SCALE GENOMIC DNA]</scope>
    <source>
        <strain evidence="3 4">NCTC11820</strain>
    </source>
</reference>
<dbReference type="GeneID" id="55565842"/>
<evidence type="ECO:0000256" key="1">
    <source>
        <dbReference type="SAM" id="MobiDB-lite"/>
    </source>
</evidence>
<feature type="transmembrane region" description="Helical" evidence="2">
    <location>
        <begin position="15"/>
        <end position="32"/>
    </location>
</feature>
<feature type="compositionally biased region" description="Low complexity" evidence="1">
    <location>
        <begin position="105"/>
        <end position="118"/>
    </location>
</feature>